<comment type="caution">
    <text evidence="1">The sequence shown here is derived from an EMBL/GenBank/DDBJ whole genome shotgun (WGS) entry which is preliminary data.</text>
</comment>
<sequence>MSSPRSEYSDASYASEFDAASVVYRPMNTCDMAKVETLHPDWPVALEPEVDLLSLAVGPEYRRHHIAENLIKAVTASLVNTCRFKAGEEGALVHADIRCGHVNRAFFEQGMAWQEDKEFQGTLPWARCDATRFVTRVAV</sequence>
<reference evidence="1" key="1">
    <citation type="submission" date="2020-09" db="EMBL/GenBank/DDBJ databases">
        <title>Comparative genome analyses of four rice-infecting Rhizoctonia solani isolates reveal extensive enrichment of homogalacturonan modification genes.</title>
        <authorList>
            <person name="Lee D.-Y."/>
            <person name="Jeon J."/>
            <person name="Kim K.-T."/>
            <person name="Cheong K."/>
            <person name="Song H."/>
            <person name="Choi G."/>
            <person name="Ko J."/>
            <person name="Opiyo S.O."/>
            <person name="Zuo S."/>
            <person name="Madhav S."/>
            <person name="Lee Y.-H."/>
            <person name="Wang G.-L."/>
        </authorList>
    </citation>
    <scope>NUCLEOTIDE SEQUENCE</scope>
    <source>
        <strain evidence="1">AG1-IA B2</strain>
    </source>
</reference>
<name>A0A8H7IFE5_9AGAM</name>
<gene>
    <name evidence="1" type="ORF">RHS01_04100</name>
</gene>
<evidence type="ECO:0000313" key="1">
    <source>
        <dbReference type="EMBL" id="KAF8757043.1"/>
    </source>
</evidence>
<organism evidence="1 2">
    <name type="scientific">Rhizoctonia solani</name>
    <dbReference type="NCBI Taxonomy" id="456999"/>
    <lineage>
        <taxon>Eukaryota</taxon>
        <taxon>Fungi</taxon>
        <taxon>Dikarya</taxon>
        <taxon>Basidiomycota</taxon>
        <taxon>Agaricomycotina</taxon>
        <taxon>Agaricomycetes</taxon>
        <taxon>Cantharellales</taxon>
        <taxon>Ceratobasidiaceae</taxon>
        <taxon>Rhizoctonia</taxon>
    </lineage>
</organism>
<dbReference type="Proteomes" id="UP000614334">
    <property type="component" value="Unassembled WGS sequence"/>
</dbReference>
<dbReference type="AlphaFoldDB" id="A0A8H7IFE5"/>
<dbReference type="EMBL" id="JACYCF010000005">
    <property type="protein sequence ID" value="KAF8757043.1"/>
    <property type="molecule type" value="Genomic_DNA"/>
</dbReference>
<protein>
    <submittedName>
        <fullName evidence="1">Uncharacterized protein</fullName>
    </submittedName>
</protein>
<evidence type="ECO:0000313" key="2">
    <source>
        <dbReference type="Proteomes" id="UP000614334"/>
    </source>
</evidence>
<accession>A0A8H7IFE5</accession>
<proteinExistence type="predicted"/>